<keyword evidence="2" id="KW-1185">Reference proteome</keyword>
<gene>
    <name evidence="1" type="ORF">CLIB1444_04S04456</name>
</gene>
<name>A0ACA9Y6I4_9ASCO</name>
<proteinExistence type="predicted"/>
<evidence type="ECO:0000313" key="1">
    <source>
        <dbReference type="EMBL" id="CAH6720632.1"/>
    </source>
</evidence>
<sequence>MNIESMSFLIIYNGHNGDMTKIPKPIRYHSLQDFKTYLLETFPILDDRENIFLLTSFGIKLNFNIINEINEVYVFDKRLFNGNELVDDYMNINKLNYDNLNIELSQLKNQPLLGQTSGIKSLTTDLKLFKVWIKDINNNMIKLNELVGKYLKHINNIFRSLNIIFQFINNFINDIEKSFNHYFNYIKLLNFKTLASSWNKYYNTLKKFPVIKIEEKSFKLVDLLNYQMLQSHSTNIDTKLPLIMNKFNDMDNEIKDINDRKLRIDKQIEQSRNESIRMFKSSPVQTKTDEIKSIIDHISRLLDSDTSIESLHHQCKNQYHEILSHLSELQALVDTTIKFKLKLGNECSTVFNSISKLQMQSVEIKNTLKLLSVDGQSDGQVSYKTINDIKKSEDYLSLTVDLPLIFGFLLIEHRRQFEWYDFYAKGLVHNVTEQLTTIANHEKSYQKLWIKKFGQFVTLLYGNEYFKPIIPNLDITLLNNQTNNMFKLFSGLTIERSDILEFIKCVENFENEEKKISTLLNNNFKDLVKSTNNMKSVTKLITSIGAYTSPNQDLSTSKFNKLIENNDNNEFNENLIKGLKTRIKKLEDLLHQQQFRNLNNWPVKNFTPSPVSTPPPPARRGSSPTKKESVSPPKHSVNGDGSVIVSPTSINPTTLLRKNSGPPLDASVTIDKHLDNIRLRKENKELSDQIILAKQQCDNKDEQLKSKDQELRSKDDEISRLKQQLQALELQNDRKVKDLHDQVLSTTEISREYKLINESKDKKIVELTEDLANKKHEISDLLAIKQDLISNMTSKESEFINQHKQLENELKLKDIRIEEVMEDYENLIEMTTKNSNTNHDLVDDLTTIVIDLFREIKKSVRLNYDFFIEFCLILESIGLLLVKEFNNELNQFEYKVTRVKGLRSKKEDESIIVEKPSSKVIGDIDDLMTWVKDLDIKGLNAGDFQGGLDDKSEYADPLDDIKSLSTNLDDNIIDTYNKIFKSKKFDHWLKVISFKDDLITDKFFLTGIAKRFRDVEGFAKKLTKENKVKIQEVSKLTKSVHNKISMNDFQVGDLVLFLPTRIEDNENDDSQPWAAFNIGAPHYFLNLKDIGKEWIVARISHIEQFKVTEENFKDKSSNPYSLSIGITWYMVDAKPEY</sequence>
<protein>
    <submittedName>
        <fullName evidence="1">Autophagy-related protein 11</fullName>
    </submittedName>
</protein>
<dbReference type="Proteomes" id="UP001152531">
    <property type="component" value="Unassembled WGS sequence"/>
</dbReference>
<reference evidence="1" key="1">
    <citation type="submission" date="2022-06" db="EMBL/GenBank/DDBJ databases">
        <authorList>
            <person name="Legras J.-L."/>
            <person name="Devillers H."/>
            <person name="Grondin C."/>
        </authorList>
    </citation>
    <scope>NUCLEOTIDE SEQUENCE</scope>
    <source>
        <strain evidence="1">CLIB 1444</strain>
    </source>
</reference>
<evidence type="ECO:0000313" key="2">
    <source>
        <dbReference type="Proteomes" id="UP001152531"/>
    </source>
</evidence>
<dbReference type="EMBL" id="CALSDN010000004">
    <property type="protein sequence ID" value="CAH6720632.1"/>
    <property type="molecule type" value="Genomic_DNA"/>
</dbReference>
<organism evidence="1 2">
    <name type="scientific">[Candida] jaroonii</name>
    <dbReference type="NCBI Taxonomy" id="467808"/>
    <lineage>
        <taxon>Eukaryota</taxon>
        <taxon>Fungi</taxon>
        <taxon>Dikarya</taxon>
        <taxon>Ascomycota</taxon>
        <taxon>Saccharomycotina</taxon>
        <taxon>Pichiomycetes</taxon>
        <taxon>Debaryomycetaceae</taxon>
        <taxon>Yamadazyma</taxon>
    </lineage>
</organism>
<accession>A0ACA9Y6I4</accession>
<comment type="caution">
    <text evidence="1">The sequence shown here is derived from an EMBL/GenBank/DDBJ whole genome shotgun (WGS) entry which is preliminary data.</text>
</comment>